<feature type="domain" description="Glycosyltransferase subfamily 4-like N-terminal" evidence="4">
    <location>
        <begin position="15"/>
        <end position="188"/>
    </location>
</feature>
<name>A0AA41G2T0_9EURY</name>
<dbReference type="CDD" id="cd03801">
    <property type="entry name" value="GT4_PimA-like"/>
    <property type="match status" value="1"/>
</dbReference>
<keyword evidence="1" id="KW-0328">Glycosyltransferase</keyword>
<dbReference type="Proteomes" id="UP001166304">
    <property type="component" value="Unassembled WGS sequence"/>
</dbReference>
<dbReference type="EMBL" id="JAHQXE010000005">
    <property type="protein sequence ID" value="MBV0903305.1"/>
    <property type="molecule type" value="Genomic_DNA"/>
</dbReference>
<evidence type="ECO:0000259" key="4">
    <source>
        <dbReference type="Pfam" id="PF13439"/>
    </source>
</evidence>
<evidence type="ECO:0000259" key="3">
    <source>
        <dbReference type="Pfam" id="PF00534"/>
    </source>
</evidence>
<dbReference type="GO" id="GO:0016757">
    <property type="term" value="F:glycosyltransferase activity"/>
    <property type="evidence" value="ECO:0007669"/>
    <property type="project" value="UniProtKB-KW"/>
</dbReference>
<keyword evidence="6" id="KW-1185">Reference proteome</keyword>
<feature type="domain" description="Glycosyl transferase family 1" evidence="3">
    <location>
        <begin position="197"/>
        <end position="351"/>
    </location>
</feature>
<dbReference type="InterPro" id="IPR028098">
    <property type="entry name" value="Glyco_trans_4-like_N"/>
</dbReference>
<evidence type="ECO:0000313" key="6">
    <source>
        <dbReference type="Proteomes" id="UP001166304"/>
    </source>
</evidence>
<comment type="caution">
    <text evidence="5">The sequence shown here is derived from an EMBL/GenBank/DDBJ whole genome shotgun (WGS) entry which is preliminary data.</text>
</comment>
<dbReference type="InterPro" id="IPR001296">
    <property type="entry name" value="Glyco_trans_1"/>
</dbReference>
<dbReference type="Pfam" id="PF00534">
    <property type="entry name" value="Glycos_transf_1"/>
    <property type="match status" value="1"/>
</dbReference>
<dbReference type="Pfam" id="PF13439">
    <property type="entry name" value="Glyco_transf_4"/>
    <property type="match status" value="1"/>
</dbReference>
<sequence length="374" mass="41195">MQIAMLQDDWWPRTGGGPVHVKELSVALATEYGHEVDVYTRALRKDGQRYDRTERFADGSVTLHRIGPCTEYWNSVGRVTSMVTPVPELFSREYDIVHGHTFLPALPTRLGGALTDAATVFTVHGTALTSGVGRDTSQLAAVKRRIERAFVLGFDYDHVISVNNEHVGLLSEHHSDVTCIPNGVDLERFAVDVDRGTDILFLGRLAPKKRVSDLIRAFAKIETEVPESDLVVVGTGPESEHLRDLATELGVDDRVSFEGRVSDDAVPRYYATAGVFALPSVWEGHPLTLLEAWAASAPVVASAVEGIEEFVDHGETGYLVPPKSPAELADALRYALKNRDEATRWGQNARDLVESDYSWEGVAERTDALYRDVA</sequence>
<dbReference type="Gene3D" id="3.40.50.2000">
    <property type="entry name" value="Glycogen Phosphorylase B"/>
    <property type="match status" value="2"/>
</dbReference>
<dbReference type="PANTHER" id="PTHR12526">
    <property type="entry name" value="GLYCOSYLTRANSFERASE"/>
    <property type="match status" value="1"/>
</dbReference>
<dbReference type="AlphaFoldDB" id="A0AA41G2T0"/>
<evidence type="ECO:0000256" key="2">
    <source>
        <dbReference type="ARBA" id="ARBA00022679"/>
    </source>
</evidence>
<proteinExistence type="predicted"/>
<evidence type="ECO:0000313" key="5">
    <source>
        <dbReference type="EMBL" id="MBV0903305.1"/>
    </source>
</evidence>
<keyword evidence="2" id="KW-0808">Transferase</keyword>
<evidence type="ECO:0000256" key="1">
    <source>
        <dbReference type="ARBA" id="ARBA00022676"/>
    </source>
</evidence>
<organism evidence="5 6">
    <name type="scientific">Haloarcula salina</name>
    <dbReference type="NCBI Taxonomy" id="1429914"/>
    <lineage>
        <taxon>Archaea</taxon>
        <taxon>Methanobacteriati</taxon>
        <taxon>Methanobacteriota</taxon>
        <taxon>Stenosarchaea group</taxon>
        <taxon>Halobacteria</taxon>
        <taxon>Halobacteriales</taxon>
        <taxon>Haloarculaceae</taxon>
        <taxon>Haloarcula</taxon>
    </lineage>
</organism>
<gene>
    <name evidence="5" type="ORF">KTS37_16065</name>
</gene>
<accession>A0AA41G2T0</accession>
<dbReference type="SUPFAM" id="SSF53756">
    <property type="entry name" value="UDP-Glycosyltransferase/glycogen phosphorylase"/>
    <property type="match status" value="1"/>
</dbReference>
<reference evidence="5" key="1">
    <citation type="submission" date="2021-06" db="EMBL/GenBank/DDBJ databases">
        <title>New haloarchaea isolates fom saline soil.</title>
        <authorList>
            <person name="Duran-Viseras A."/>
            <person name="Sanchez-Porro C.S."/>
            <person name="Ventosa A."/>
        </authorList>
    </citation>
    <scope>NUCLEOTIDE SEQUENCE</scope>
    <source>
        <strain evidence="5">JCM 18369</strain>
    </source>
</reference>
<dbReference type="PANTHER" id="PTHR12526:SF510">
    <property type="entry name" value="D-INOSITOL 3-PHOSPHATE GLYCOSYLTRANSFERASE"/>
    <property type="match status" value="1"/>
</dbReference>
<protein>
    <submittedName>
        <fullName evidence="5">Glycosyltransferase family 4 protein</fullName>
    </submittedName>
</protein>